<evidence type="ECO:0000313" key="7">
    <source>
        <dbReference type="Proteomes" id="UP000002729"/>
    </source>
</evidence>
<evidence type="ECO:0000256" key="4">
    <source>
        <dbReference type="ARBA" id="ARBA00022857"/>
    </source>
</evidence>
<keyword evidence="3" id="KW-0274">FAD</keyword>
<organism evidence="7">
    <name type="scientific">Aureococcus anophagefferens</name>
    <name type="common">Harmful bloom alga</name>
    <dbReference type="NCBI Taxonomy" id="44056"/>
    <lineage>
        <taxon>Eukaryota</taxon>
        <taxon>Sar</taxon>
        <taxon>Stramenopiles</taxon>
        <taxon>Ochrophyta</taxon>
        <taxon>Pelagophyceae</taxon>
        <taxon>Pelagomonadales</taxon>
        <taxon>Pelagomonadaceae</taxon>
        <taxon>Aureococcus</taxon>
    </lineage>
</organism>
<dbReference type="RefSeq" id="XP_009042693.1">
    <property type="nucleotide sequence ID" value="XM_009044445.1"/>
</dbReference>
<keyword evidence="7" id="KW-1185">Reference proteome</keyword>
<dbReference type="InterPro" id="IPR055275">
    <property type="entry name" value="Ferredox_Rdtase"/>
</dbReference>
<comment type="cofactor">
    <cofactor evidence="1">
        <name>FAD</name>
        <dbReference type="ChEBI" id="CHEBI:57692"/>
    </cofactor>
</comment>
<keyword evidence="5" id="KW-0560">Oxidoreductase</keyword>
<dbReference type="InParanoid" id="F0YQK1"/>
<reference evidence="6 7" key="1">
    <citation type="journal article" date="2011" name="Proc. Natl. Acad. Sci. U.S.A.">
        <title>Niche of harmful alga Aureococcus anophagefferens revealed through ecogenomics.</title>
        <authorList>
            <person name="Gobler C.J."/>
            <person name="Berry D.L."/>
            <person name="Dyhrman S.T."/>
            <person name="Wilhelm S.W."/>
            <person name="Salamov A."/>
            <person name="Lobanov A.V."/>
            <person name="Zhang Y."/>
            <person name="Collier J.L."/>
            <person name="Wurch L.L."/>
            <person name="Kustka A.B."/>
            <person name="Dill B.D."/>
            <person name="Shah M."/>
            <person name="VerBerkmoes N.C."/>
            <person name="Kuo A."/>
            <person name="Terry A."/>
            <person name="Pangilinan J."/>
            <person name="Lindquist E.A."/>
            <person name="Lucas S."/>
            <person name="Paulsen I.T."/>
            <person name="Hattenrath-Lehmann T.K."/>
            <person name="Talmage S.C."/>
            <person name="Walker E.A."/>
            <person name="Koch F."/>
            <person name="Burson A.M."/>
            <person name="Marcoval M.A."/>
            <person name="Tang Y.Z."/>
            <person name="Lecleir G.R."/>
            <person name="Coyne K.J."/>
            <person name="Berg G.M."/>
            <person name="Bertrand E.M."/>
            <person name="Saito M.A."/>
            <person name="Gladyshev V.N."/>
            <person name="Grigoriev I.V."/>
        </authorList>
    </citation>
    <scope>NUCLEOTIDE SEQUENCE [LARGE SCALE GENOMIC DNA]</scope>
    <source>
        <strain evidence="7">CCMP 1984</strain>
    </source>
</reference>
<dbReference type="EMBL" id="GL833412">
    <property type="protein sequence ID" value="EGB02608.1"/>
    <property type="molecule type" value="Genomic_DNA"/>
</dbReference>
<keyword evidence="4" id="KW-0521">NADP</keyword>
<dbReference type="KEGG" id="aaf:AURANDRAFT_35083"/>
<accession>F0YQK1</accession>
<dbReference type="OrthoDB" id="333024at2759"/>
<protein>
    <submittedName>
        <fullName evidence="6">Uncharacterized protein</fullName>
    </submittedName>
</protein>
<evidence type="ECO:0000256" key="2">
    <source>
        <dbReference type="ARBA" id="ARBA00022630"/>
    </source>
</evidence>
<dbReference type="Proteomes" id="UP000002729">
    <property type="component" value="Unassembled WGS sequence"/>
</dbReference>
<dbReference type="SUPFAM" id="SSF51971">
    <property type="entry name" value="Nucleotide-binding domain"/>
    <property type="match status" value="1"/>
</dbReference>
<dbReference type="AlphaFoldDB" id="F0YQK1"/>
<evidence type="ECO:0000313" key="6">
    <source>
        <dbReference type="EMBL" id="EGB02608.1"/>
    </source>
</evidence>
<evidence type="ECO:0000256" key="3">
    <source>
        <dbReference type="ARBA" id="ARBA00022827"/>
    </source>
</evidence>
<feature type="non-terminal residue" evidence="6">
    <location>
        <position position="105"/>
    </location>
</feature>
<dbReference type="Pfam" id="PF13450">
    <property type="entry name" value="NAD_binding_8"/>
    <property type="match status" value="1"/>
</dbReference>
<sequence>MRRLGARSLRSYVTSAPVRHAPRVCIIGSGPGGFYSAKFLMKARPDVEVVMVDRWPTPFGLVRSGVAPDHPEVKSVARDFESVASSPKFSFVGNLVVGSNADVSE</sequence>
<evidence type="ECO:0000256" key="5">
    <source>
        <dbReference type="ARBA" id="ARBA00023002"/>
    </source>
</evidence>
<dbReference type="PRINTS" id="PR00419">
    <property type="entry name" value="ADXRDTASE"/>
</dbReference>
<gene>
    <name evidence="6" type="ORF">AURANDRAFT_35083</name>
</gene>
<dbReference type="PANTHER" id="PTHR48467">
    <property type="entry name" value="GLUTAMATE SYNTHASE 1 [NADH], CHLOROPLASTIC-LIKE"/>
    <property type="match status" value="1"/>
</dbReference>
<dbReference type="GO" id="GO:0016491">
    <property type="term" value="F:oxidoreductase activity"/>
    <property type="evidence" value="ECO:0007669"/>
    <property type="project" value="UniProtKB-KW"/>
</dbReference>
<evidence type="ECO:0000256" key="1">
    <source>
        <dbReference type="ARBA" id="ARBA00001974"/>
    </source>
</evidence>
<dbReference type="PANTHER" id="PTHR48467:SF1">
    <property type="entry name" value="GLUTAMATE SYNTHASE 1 [NADH], CHLOROPLASTIC-LIKE"/>
    <property type="match status" value="1"/>
</dbReference>
<keyword evidence="2" id="KW-0285">Flavoprotein</keyword>
<dbReference type="GeneID" id="20221545"/>
<dbReference type="Gene3D" id="3.40.50.720">
    <property type="entry name" value="NAD(P)-binding Rossmann-like Domain"/>
    <property type="match status" value="1"/>
</dbReference>
<name>F0YQK1_AURAN</name>
<dbReference type="eggNOG" id="KOG1800">
    <property type="taxonomic scope" value="Eukaryota"/>
</dbReference>
<dbReference type="GO" id="GO:0071949">
    <property type="term" value="F:FAD binding"/>
    <property type="evidence" value="ECO:0007669"/>
    <property type="project" value="InterPro"/>
</dbReference>
<proteinExistence type="predicted"/>